<dbReference type="SUPFAM" id="SSF51726">
    <property type="entry name" value="UROD/MetE-like"/>
    <property type="match status" value="1"/>
</dbReference>
<dbReference type="InterPro" id="IPR038071">
    <property type="entry name" value="UROD/MetE-like_sf"/>
</dbReference>
<name>A0A426JM30_9PSEU</name>
<keyword evidence="4" id="KW-1185">Reference proteome</keyword>
<dbReference type="GO" id="GO:0008270">
    <property type="term" value="F:zinc ion binding"/>
    <property type="evidence" value="ECO:0007669"/>
    <property type="project" value="InterPro"/>
</dbReference>
<evidence type="ECO:0000256" key="1">
    <source>
        <dbReference type="SAM" id="MobiDB-lite"/>
    </source>
</evidence>
<dbReference type="GO" id="GO:0009086">
    <property type="term" value="P:methionine biosynthetic process"/>
    <property type="evidence" value="ECO:0007669"/>
    <property type="project" value="InterPro"/>
</dbReference>
<dbReference type="Pfam" id="PF01717">
    <property type="entry name" value="Meth_synt_2"/>
    <property type="match status" value="1"/>
</dbReference>
<dbReference type="NCBIfam" id="NF005085">
    <property type="entry name" value="PRK06520.1"/>
    <property type="match status" value="1"/>
</dbReference>
<organism evidence="3 4">
    <name type="scientific">Saccharopolyspora rhizosphaerae</name>
    <dbReference type="NCBI Taxonomy" id="2492662"/>
    <lineage>
        <taxon>Bacteria</taxon>
        <taxon>Bacillati</taxon>
        <taxon>Actinomycetota</taxon>
        <taxon>Actinomycetes</taxon>
        <taxon>Pseudonocardiales</taxon>
        <taxon>Pseudonocardiaceae</taxon>
        <taxon>Saccharopolyspora</taxon>
    </lineage>
</organism>
<dbReference type="EC" id="2.1.1.14" evidence="3"/>
<dbReference type="Gene3D" id="3.20.20.210">
    <property type="match status" value="1"/>
</dbReference>
<gene>
    <name evidence="3" type="ORF">EIL87_21360</name>
</gene>
<accession>A0A426JM30</accession>
<dbReference type="AlphaFoldDB" id="A0A426JM30"/>
<sequence length="435" mass="47454">MNGASARCGGRDICRGAGQTSTGGAVGHRTDDPGWSRCLSGLRTSAPAEPGESIESGSTVTGPEKSNAKPPFRADHVGSLLRPQRLHRARQDHAEGRIDAAELRAVEDEAIRDVVQAQRDVGLQSATDGEFRRAYWHQDFILQLDGIKQGDATTTVRFQNEDGVVEWQPAALQIAGKVGLSEPIFLDAFNHLASVAEGVTPKLTIPSPSMVHYRGGKTALDPSVYPDVEEFWSDLSAAYAAEVRALADAGCTYLQLDDTSLAYLNDEKQRAAIAARGEDAEHQHLRYIKQINAALADRPKGMAVTTHLCRGNYRSSWVAEGGYDFVAEALFGELDVDGFFLEFDDHRSGGFEPLRFVPKGKRVVLGLVTTKRGELESKDDLKRRIEEATKHIDLDQLCLSPQCGFSSTVEGNALTYDDQMAKLRLIVETAAEVWG</sequence>
<feature type="domain" description="Cobalamin-independent methionine synthase MetE C-terminal/archaeal" evidence="2">
    <location>
        <begin position="77"/>
        <end position="430"/>
    </location>
</feature>
<dbReference type="OrthoDB" id="6430685at2"/>
<keyword evidence="3" id="KW-0489">Methyltransferase</keyword>
<evidence type="ECO:0000313" key="3">
    <source>
        <dbReference type="EMBL" id="RRO14278.1"/>
    </source>
</evidence>
<keyword evidence="3" id="KW-0808">Transferase</keyword>
<dbReference type="CDD" id="cd03311">
    <property type="entry name" value="CIMS_C_terminal_like"/>
    <property type="match status" value="1"/>
</dbReference>
<evidence type="ECO:0000259" key="2">
    <source>
        <dbReference type="Pfam" id="PF01717"/>
    </source>
</evidence>
<proteinExistence type="predicted"/>
<comment type="caution">
    <text evidence="3">The sequence shown here is derived from an EMBL/GenBank/DDBJ whole genome shotgun (WGS) entry which is preliminary data.</text>
</comment>
<dbReference type="EMBL" id="RSAA01000020">
    <property type="protein sequence ID" value="RRO14278.1"/>
    <property type="molecule type" value="Genomic_DNA"/>
</dbReference>
<reference evidence="3 4" key="1">
    <citation type="submission" date="2018-11" db="EMBL/GenBank/DDBJ databases">
        <title>Saccharopolyspora rhizosphaerae sp. nov., an actinomycete isolated from rhizosphere soil in Thailand.</title>
        <authorList>
            <person name="Intra B."/>
            <person name="Euanorasetr J."/>
            <person name="Take A."/>
            <person name="Inahashi Y."/>
            <person name="Mori M."/>
            <person name="Panbangred W."/>
            <person name="Matsumoto A."/>
        </authorList>
    </citation>
    <scope>NUCLEOTIDE SEQUENCE [LARGE SCALE GENOMIC DNA]</scope>
    <source>
        <strain evidence="3 4">H219</strain>
    </source>
</reference>
<dbReference type="Proteomes" id="UP000274515">
    <property type="component" value="Unassembled WGS sequence"/>
</dbReference>
<feature type="region of interest" description="Disordered" evidence="1">
    <location>
        <begin position="1"/>
        <end position="73"/>
    </location>
</feature>
<dbReference type="GO" id="GO:0032259">
    <property type="term" value="P:methylation"/>
    <property type="evidence" value="ECO:0007669"/>
    <property type="project" value="UniProtKB-KW"/>
</dbReference>
<evidence type="ECO:0000313" key="4">
    <source>
        <dbReference type="Proteomes" id="UP000274515"/>
    </source>
</evidence>
<protein>
    <submittedName>
        <fullName evidence="3">5-methyltetrahydropteroyltriglutamate--homocysteine S-methyltransferase</fullName>
        <ecNumber evidence="3">2.1.1.14</ecNumber>
    </submittedName>
</protein>
<dbReference type="InterPro" id="IPR002629">
    <property type="entry name" value="Met_Synth_C/arc"/>
</dbReference>
<dbReference type="GO" id="GO:0003871">
    <property type="term" value="F:5-methyltetrahydropteroyltriglutamate-homocysteine S-methyltransferase activity"/>
    <property type="evidence" value="ECO:0007669"/>
    <property type="project" value="UniProtKB-EC"/>
</dbReference>
<dbReference type="PANTHER" id="PTHR43844">
    <property type="entry name" value="METHIONINE SYNTHASE"/>
    <property type="match status" value="1"/>
</dbReference>
<dbReference type="PANTHER" id="PTHR43844:SF1">
    <property type="entry name" value="METHIONINE SYNTHASE"/>
    <property type="match status" value="1"/>
</dbReference>